<evidence type="ECO:0000313" key="4">
    <source>
        <dbReference type="Proteomes" id="UP000634529"/>
    </source>
</evidence>
<sequence length="139" mass="16287">MKSFNWGGVSVGLLHHIEIYVSDLKRSAEFWGWFLSELGYTPYQQWEEGRSWKLGDTYLVFVQAKEKHLDVPYNRCRVGLNHLAFHANSREQVDELTEKVRSKGMDVLYKEKHPFAGGEDYYALFFEDPDRIKVELVAP</sequence>
<feature type="domain" description="VOC" evidence="2">
    <location>
        <begin position="13"/>
        <end position="139"/>
    </location>
</feature>
<keyword evidence="4" id="KW-1185">Reference proteome</keyword>
<dbReference type="SUPFAM" id="SSF54593">
    <property type="entry name" value="Glyoxalase/Bleomycin resistance protein/Dihydroxybiphenyl dioxygenase"/>
    <property type="match status" value="1"/>
</dbReference>
<evidence type="ECO:0000259" key="2">
    <source>
        <dbReference type="PROSITE" id="PS51819"/>
    </source>
</evidence>
<dbReference type="CDD" id="cd07242">
    <property type="entry name" value="VOC_BsYqjT"/>
    <property type="match status" value="1"/>
</dbReference>
<protein>
    <submittedName>
        <fullName evidence="3">VOC family protein</fullName>
    </submittedName>
</protein>
<dbReference type="Gene3D" id="3.10.180.10">
    <property type="entry name" value="2,3-Dihydroxybiphenyl 1,2-Dioxygenase, domain 1"/>
    <property type="match status" value="1"/>
</dbReference>
<proteinExistence type="predicted"/>
<dbReference type="PANTHER" id="PTHR36113">
    <property type="entry name" value="LYASE, PUTATIVE-RELATED-RELATED"/>
    <property type="match status" value="1"/>
</dbReference>
<dbReference type="RefSeq" id="WP_192023694.1">
    <property type="nucleotide sequence ID" value="NZ_JACYTN010000001.1"/>
</dbReference>
<reference evidence="3 4" key="1">
    <citation type="submission" date="2020-09" db="EMBL/GenBank/DDBJ databases">
        <title>Paenibacillus sp. CAU 1523 isolated from sand of Haeundae Beach.</title>
        <authorList>
            <person name="Kim W."/>
        </authorList>
    </citation>
    <scope>NUCLEOTIDE SEQUENCE [LARGE SCALE GENOMIC DNA]</scope>
    <source>
        <strain evidence="3 4">CAU 1523</strain>
    </source>
</reference>
<dbReference type="InterPro" id="IPR051332">
    <property type="entry name" value="Fosfomycin_Res_Enzymes"/>
</dbReference>
<dbReference type="PROSITE" id="PS51819">
    <property type="entry name" value="VOC"/>
    <property type="match status" value="1"/>
</dbReference>
<dbReference type="InterPro" id="IPR004360">
    <property type="entry name" value="Glyas_Fos-R_dOase_dom"/>
</dbReference>
<dbReference type="InterPro" id="IPR029068">
    <property type="entry name" value="Glyas_Bleomycin-R_OHBP_Dase"/>
</dbReference>
<comment type="caution">
    <text evidence="3">The sequence shown here is derived from an EMBL/GenBank/DDBJ whole genome shotgun (WGS) entry which is preliminary data.</text>
</comment>
<dbReference type="Proteomes" id="UP000634529">
    <property type="component" value="Unassembled WGS sequence"/>
</dbReference>
<dbReference type="EMBL" id="JACYTN010000001">
    <property type="protein sequence ID" value="MBD8496894.1"/>
    <property type="molecule type" value="Genomic_DNA"/>
</dbReference>
<evidence type="ECO:0000256" key="1">
    <source>
        <dbReference type="ARBA" id="ARBA00022723"/>
    </source>
</evidence>
<accession>A0ABR9AT73</accession>
<evidence type="ECO:0000313" key="3">
    <source>
        <dbReference type="EMBL" id="MBD8496894.1"/>
    </source>
</evidence>
<organism evidence="3 4">
    <name type="scientific">Paenibacillus arenosi</name>
    <dbReference type="NCBI Taxonomy" id="2774142"/>
    <lineage>
        <taxon>Bacteria</taxon>
        <taxon>Bacillati</taxon>
        <taxon>Bacillota</taxon>
        <taxon>Bacilli</taxon>
        <taxon>Bacillales</taxon>
        <taxon>Paenibacillaceae</taxon>
        <taxon>Paenibacillus</taxon>
    </lineage>
</organism>
<dbReference type="Pfam" id="PF00903">
    <property type="entry name" value="Glyoxalase"/>
    <property type="match status" value="1"/>
</dbReference>
<name>A0ABR9AT73_9BACL</name>
<dbReference type="PANTHER" id="PTHR36113:SF6">
    <property type="entry name" value="FOSFOMYCIN RESISTANCE PROTEIN FOSX"/>
    <property type="match status" value="1"/>
</dbReference>
<keyword evidence="1" id="KW-0479">Metal-binding</keyword>
<dbReference type="InterPro" id="IPR037523">
    <property type="entry name" value="VOC_core"/>
</dbReference>
<gene>
    <name evidence="3" type="ORF">IFO66_01105</name>
</gene>